<comment type="subcellular location">
    <subcellularLocation>
        <location evidence="1">Membrane</location>
        <topology evidence="1">Multi-pass membrane protein</topology>
    </subcellularLocation>
</comment>
<evidence type="ECO:0000256" key="1">
    <source>
        <dbReference type="ARBA" id="ARBA00004141"/>
    </source>
</evidence>
<accession>A0A0F9FQ09</accession>
<evidence type="ECO:0000256" key="4">
    <source>
        <dbReference type="ARBA" id="ARBA00022719"/>
    </source>
</evidence>
<gene>
    <name evidence="12" type="ORF">LCGC14_1925970</name>
</gene>
<evidence type="ECO:0000256" key="6">
    <source>
        <dbReference type="ARBA" id="ARBA00023002"/>
    </source>
</evidence>
<evidence type="ECO:0000256" key="9">
    <source>
        <dbReference type="ARBA" id="ARBA00023284"/>
    </source>
</evidence>
<evidence type="ECO:0000259" key="11">
    <source>
        <dbReference type="Pfam" id="PF07884"/>
    </source>
</evidence>
<dbReference type="AlphaFoldDB" id="A0A0F9FQ09"/>
<feature type="non-terminal residue" evidence="12">
    <location>
        <position position="90"/>
    </location>
</feature>
<keyword evidence="6" id="KW-0560">Oxidoreductase</keyword>
<reference evidence="12" key="1">
    <citation type="journal article" date="2015" name="Nature">
        <title>Complex archaea that bridge the gap between prokaryotes and eukaryotes.</title>
        <authorList>
            <person name="Spang A."/>
            <person name="Saw J.H."/>
            <person name="Jorgensen S.L."/>
            <person name="Zaremba-Niedzwiedzka K."/>
            <person name="Martijn J."/>
            <person name="Lind A.E."/>
            <person name="van Eijk R."/>
            <person name="Schleper C."/>
            <person name="Guy L."/>
            <person name="Ettema T.J."/>
        </authorList>
    </citation>
    <scope>NUCLEOTIDE SEQUENCE</scope>
</reference>
<evidence type="ECO:0000256" key="5">
    <source>
        <dbReference type="ARBA" id="ARBA00022989"/>
    </source>
</evidence>
<dbReference type="InterPro" id="IPR012932">
    <property type="entry name" value="VKOR"/>
</dbReference>
<keyword evidence="4" id="KW-0874">Quinone</keyword>
<feature type="domain" description="Vitamin K epoxide reductase" evidence="11">
    <location>
        <begin position="19"/>
        <end position="68"/>
    </location>
</feature>
<dbReference type="Pfam" id="PF07884">
    <property type="entry name" value="VKOR"/>
    <property type="match status" value="1"/>
</dbReference>
<evidence type="ECO:0000256" key="2">
    <source>
        <dbReference type="ARBA" id="ARBA00006214"/>
    </source>
</evidence>
<evidence type="ECO:0000256" key="10">
    <source>
        <dbReference type="SAM" id="Phobius"/>
    </source>
</evidence>
<evidence type="ECO:0000256" key="8">
    <source>
        <dbReference type="ARBA" id="ARBA00023157"/>
    </source>
</evidence>
<feature type="transmembrane region" description="Helical" evidence="10">
    <location>
        <begin position="12"/>
        <end position="32"/>
    </location>
</feature>
<evidence type="ECO:0000313" key="12">
    <source>
        <dbReference type="EMBL" id="KKL88308.1"/>
    </source>
</evidence>
<dbReference type="GO" id="GO:0016491">
    <property type="term" value="F:oxidoreductase activity"/>
    <property type="evidence" value="ECO:0007669"/>
    <property type="project" value="UniProtKB-KW"/>
</dbReference>
<name>A0A0F9FQ09_9ZZZZ</name>
<dbReference type="GO" id="GO:0048038">
    <property type="term" value="F:quinone binding"/>
    <property type="evidence" value="ECO:0007669"/>
    <property type="project" value="UniProtKB-KW"/>
</dbReference>
<keyword evidence="5 10" id="KW-1133">Transmembrane helix</keyword>
<sequence length="90" mass="9002">MNARAAESPSGTLPWVGVALMGLPGSAVAAYLTYAHWADRPTVCGGIGECELVQTSEYSDIAGVPVAFGDGGNATVIDVDSANFAGGTVV</sequence>
<keyword evidence="8" id="KW-1015">Disulfide bond</keyword>
<keyword evidence="9" id="KW-0676">Redox-active center</keyword>
<comment type="caution">
    <text evidence="12">The sequence shown here is derived from an EMBL/GenBank/DDBJ whole genome shotgun (WGS) entry which is preliminary data.</text>
</comment>
<dbReference type="GO" id="GO:0016020">
    <property type="term" value="C:membrane"/>
    <property type="evidence" value="ECO:0007669"/>
    <property type="project" value="UniProtKB-SubCell"/>
</dbReference>
<proteinExistence type="inferred from homology"/>
<keyword evidence="3 10" id="KW-0812">Transmembrane</keyword>
<keyword evidence="7 10" id="KW-0472">Membrane</keyword>
<dbReference type="Gene3D" id="1.20.1440.130">
    <property type="entry name" value="VKOR domain"/>
    <property type="match status" value="1"/>
</dbReference>
<organism evidence="12">
    <name type="scientific">marine sediment metagenome</name>
    <dbReference type="NCBI Taxonomy" id="412755"/>
    <lineage>
        <taxon>unclassified sequences</taxon>
        <taxon>metagenomes</taxon>
        <taxon>ecological metagenomes</taxon>
    </lineage>
</organism>
<dbReference type="EMBL" id="LAZR01020601">
    <property type="protein sequence ID" value="KKL88308.1"/>
    <property type="molecule type" value="Genomic_DNA"/>
</dbReference>
<dbReference type="InterPro" id="IPR038354">
    <property type="entry name" value="VKOR_sf"/>
</dbReference>
<evidence type="ECO:0000256" key="3">
    <source>
        <dbReference type="ARBA" id="ARBA00022692"/>
    </source>
</evidence>
<protein>
    <recommendedName>
        <fullName evidence="11">Vitamin K epoxide reductase domain-containing protein</fullName>
    </recommendedName>
</protein>
<evidence type="ECO:0000256" key="7">
    <source>
        <dbReference type="ARBA" id="ARBA00023136"/>
    </source>
</evidence>
<comment type="similarity">
    <text evidence="2">Belongs to the VKOR family.</text>
</comment>